<comment type="caution">
    <text evidence="1">The sequence shown here is derived from an EMBL/GenBank/DDBJ whole genome shotgun (WGS) entry which is preliminary data.</text>
</comment>
<protein>
    <submittedName>
        <fullName evidence="1">Uncharacterized protein</fullName>
    </submittedName>
</protein>
<proteinExistence type="predicted"/>
<reference evidence="1 2" key="1">
    <citation type="submission" date="2014-07" db="EMBL/GenBank/DDBJ databases">
        <title>Draft genome sequence of Thalassospira tepidiphila 1-1B.</title>
        <authorList>
            <person name="Lai Q."/>
            <person name="Shao Z."/>
        </authorList>
    </citation>
    <scope>NUCLEOTIDE SEQUENCE [LARGE SCALE GENOMIC DNA]</scope>
    <source>
        <strain evidence="1 2">MCCC 1A03514</strain>
    </source>
</reference>
<gene>
    <name evidence="1" type="ORF">TH4_09070</name>
</gene>
<sequence>MKVLFRICVKRQGYQALRPTTYMGRIVDKEVDKAPRCRWIKESSPYKQLWVVFRRKFPSKAGPDLFVGGAGRGAGLPTDINCLGIVEAGGPETLTFHEHHDI</sequence>
<dbReference type="AlphaFoldDB" id="A0A853L1B2"/>
<name>A0A853L1B2_9PROT</name>
<dbReference type="Proteomes" id="UP000094009">
    <property type="component" value="Unassembled WGS sequence"/>
</dbReference>
<evidence type="ECO:0000313" key="1">
    <source>
        <dbReference type="EMBL" id="OAZ10374.1"/>
    </source>
</evidence>
<dbReference type="EMBL" id="JPVZ01000003">
    <property type="protein sequence ID" value="OAZ10374.1"/>
    <property type="molecule type" value="Genomic_DNA"/>
</dbReference>
<accession>A0A853L1B2</accession>
<evidence type="ECO:0000313" key="2">
    <source>
        <dbReference type="Proteomes" id="UP000094009"/>
    </source>
</evidence>
<organism evidence="1 2">
    <name type="scientific">Thalassospira tepidiphila MCCC 1A03514</name>
    <dbReference type="NCBI Taxonomy" id="1177930"/>
    <lineage>
        <taxon>Bacteria</taxon>
        <taxon>Pseudomonadati</taxon>
        <taxon>Pseudomonadota</taxon>
        <taxon>Alphaproteobacteria</taxon>
        <taxon>Rhodospirillales</taxon>
        <taxon>Thalassospiraceae</taxon>
        <taxon>Thalassospira</taxon>
    </lineage>
</organism>